<dbReference type="PANTHER" id="PTHR11017">
    <property type="entry name" value="LEUCINE-RICH REPEAT-CONTAINING PROTEIN"/>
    <property type="match status" value="1"/>
</dbReference>
<proteinExistence type="predicted"/>
<dbReference type="InterPro" id="IPR000157">
    <property type="entry name" value="TIR_dom"/>
</dbReference>
<dbReference type="GO" id="GO:0043531">
    <property type="term" value="F:ADP binding"/>
    <property type="evidence" value="ECO:0007669"/>
    <property type="project" value="InterPro"/>
</dbReference>
<organism evidence="4 5">
    <name type="scientific">Carya illinoinensis</name>
    <name type="common">Pecan</name>
    <dbReference type="NCBI Taxonomy" id="32201"/>
    <lineage>
        <taxon>Eukaryota</taxon>
        <taxon>Viridiplantae</taxon>
        <taxon>Streptophyta</taxon>
        <taxon>Embryophyta</taxon>
        <taxon>Tracheophyta</taxon>
        <taxon>Spermatophyta</taxon>
        <taxon>Magnoliopsida</taxon>
        <taxon>eudicotyledons</taxon>
        <taxon>Gunneridae</taxon>
        <taxon>Pentapetalae</taxon>
        <taxon>rosids</taxon>
        <taxon>fabids</taxon>
        <taxon>Fagales</taxon>
        <taxon>Juglandaceae</taxon>
        <taxon>Carya</taxon>
    </lineage>
</organism>
<feature type="domain" description="TIR" evidence="3">
    <location>
        <begin position="27"/>
        <end position="191"/>
    </location>
</feature>
<name>A0A8T1NEM4_CARIL</name>
<keyword evidence="5" id="KW-1185">Reference proteome</keyword>
<dbReference type="InterPro" id="IPR044974">
    <property type="entry name" value="Disease_R_plants"/>
</dbReference>
<dbReference type="GO" id="GO:0007165">
    <property type="term" value="P:signal transduction"/>
    <property type="evidence" value="ECO:0007669"/>
    <property type="project" value="InterPro"/>
</dbReference>
<dbReference type="PROSITE" id="PS50104">
    <property type="entry name" value="TIR"/>
    <property type="match status" value="1"/>
</dbReference>
<protein>
    <recommendedName>
        <fullName evidence="3">TIR domain-containing protein</fullName>
    </recommendedName>
</protein>
<keyword evidence="1" id="KW-0677">Repeat</keyword>
<sequence>MSTSSMAFQLGASSSLSFSSSSSIRRWTHDVFLSSRGTDVRKYFISHLYHALYRRGVNTYIDNNLEKGEEISSELLKAIDGSKISIVVLSKNYSDSRWCLDELLKILECKAMVKQNVLPLFYDVNPSDVRRQKGSFGKAFARLRFAINDEVKVTMWEAALKKVGSLAGVVLGDRNESDFILDIITWVDSIMINRTSLNVAKYPVGIKSRVRDIYQRLSLERNDITCMVGIWGTGGIGKTTISKEIYNRIFHQFEGSCFLKNIRESSKTGGLIRLQNTLLYEILGENLDVRDCDRGINVISHRLHSKRVLLILDDVDELKQLETLAGDRKWFGPGSRIIVTTRDQDLLNIFKVDSTYQMEILAYSEARKLVSLHAFEKEEPLDSYAEVFEQVMQYARGLPLALTVLGSNLKGKTICQWESALDKYKQIPNENIQSVLQVSYDGLEECDKDMFLDIACFFKGQPLADVIKIFESCNFHPNDGIPKLIDKCLITVGYDIWMHDLLQDMGREIVRKESPKEPGARSRLWCHEDIRYVLEENTGTNNVEGIKVDLPVGHDHDTICLSPNAFKEMKRLRIFISHNAHFSGEFNYLSNELRVLNWSNYHLQSLPSNFRGEKLVVFKMHAGCIKEIITGKFKNLTKMKFSKCKFLTRIPDFSSCSNLEELSILTCENLVEIHDSVGFLNKLVSLGLYGCPNLRSFPRRLKLRSLRYLALYDCSELQNFPQIECKMEFLSSIHLEGTPIKELPSSIIGYLTPAINSLSLKRCTSRLQNRNELCLGDYSIKLEEDEPDSSVNGCFTGIDHLSIEGSLVHLLISIPHLQHLKSLSLANHPNIAIDEIHSSIGYLTRLKKLHLTTSPLVDGFWPSVFNNWYLDDFSDYCSSTLQELDLSESSAIVSLPPSIKSFVEWISAQLCLQLYFSLLN</sequence>
<dbReference type="Pfam" id="PF00931">
    <property type="entry name" value="NB-ARC"/>
    <property type="match status" value="1"/>
</dbReference>
<dbReference type="AlphaFoldDB" id="A0A8T1NEM4"/>
<evidence type="ECO:0000313" key="5">
    <source>
        <dbReference type="Proteomes" id="UP000811609"/>
    </source>
</evidence>
<evidence type="ECO:0000256" key="2">
    <source>
        <dbReference type="ARBA" id="ARBA00023027"/>
    </source>
</evidence>
<dbReference type="SMART" id="SM00255">
    <property type="entry name" value="TIR"/>
    <property type="match status" value="1"/>
</dbReference>
<comment type="caution">
    <text evidence="4">The sequence shown here is derived from an EMBL/GenBank/DDBJ whole genome shotgun (WGS) entry which is preliminary data.</text>
</comment>
<dbReference type="Pfam" id="PF23282">
    <property type="entry name" value="WHD_ROQ1"/>
    <property type="match status" value="1"/>
</dbReference>
<dbReference type="InterPro" id="IPR002182">
    <property type="entry name" value="NB-ARC"/>
</dbReference>
<dbReference type="GO" id="GO:0006952">
    <property type="term" value="P:defense response"/>
    <property type="evidence" value="ECO:0007669"/>
    <property type="project" value="InterPro"/>
</dbReference>
<dbReference type="EMBL" id="CM031823">
    <property type="protein sequence ID" value="KAG6628098.1"/>
    <property type="molecule type" value="Genomic_DNA"/>
</dbReference>
<dbReference type="PANTHER" id="PTHR11017:SF570">
    <property type="entry name" value="DISEASE RESISTANCE PROTEIN (TIR-NBS CLASS)-RELATED"/>
    <property type="match status" value="1"/>
</dbReference>
<dbReference type="Pfam" id="PF01582">
    <property type="entry name" value="TIR"/>
    <property type="match status" value="1"/>
</dbReference>
<dbReference type="Proteomes" id="UP000811609">
    <property type="component" value="Chromosome 15"/>
</dbReference>
<reference evidence="4" key="1">
    <citation type="submission" date="2020-12" db="EMBL/GenBank/DDBJ databases">
        <title>WGS assembly of Carya illinoinensis cv. Pawnee.</title>
        <authorList>
            <person name="Platts A."/>
            <person name="Shu S."/>
            <person name="Wright S."/>
            <person name="Barry K."/>
            <person name="Edger P."/>
            <person name="Pires J.C."/>
            <person name="Schmutz J."/>
        </authorList>
    </citation>
    <scope>NUCLEOTIDE SEQUENCE</scope>
    <source>
        <tissue evidence="4">Leaf</tissue>
    </source>
</reference>
<evidence type="ECO:0000313" key="4">
    <source>
        <dbReference type="EMBL" id="KAG6628098.1"/>
    </source>
</evidence>
<evidence type="ECO:0000259" key="3">
    <source>
        <dbReference type="PROSITE" id="PS50104"/>
    </source>
</evidence>
<evidence type="ECO:0000256" key="1">
    <source>
        <dbReference type="ARBA" id="ARBA00022737"/>
    </source>
</evidence>
<dbReference type="InterPro" id="IPR058192">
    <property type="entry name" value="WHD_ROQ1-like"/>
</dbReference>
<keyword evidence="2" id="KW-0520">NAD</keyword>
<gene>
    <name evidence="4" type="ORF">CIPAW_15G177100</name>
</gene>
<accession>A0A8T1NEM4</accession>
<dbReference type="FunFam" id="3.40.50.10140:FF:000007">
    <property type="entry name" value="Disease resistance protein (TIR-NBS-LRR class)"/>
    <property type="match status" value="1"/>
</dbReference>